<dbReference type="InterPro" id="IPR001757">
    <property type="entry name" value="P_typ_ATPase"/>
</dbReference>
<evidence type="ECO:0000256" key="8">
    <source>
        <dbReference type="ARBA" id="ARBA00022967"/>
    </source>
</evidence>
<evidence type="ECO:0000313" key="16">
    <source>
        <dbReference type="Proteomes" id="UP000315112"/>
    </source>
</evidence>
<dbReference type="InterPro" id="IPR023299">
    <property type="entry name" value="ATPase_P-typ_cyto_dom_N"/>
</dbReference>
<dbReference type="GO" id="GO:0016887">
    <property type="term" value="F:ATP hydrolysis activity"/>
    <property type="evidence" value="ECO:0007669"/>
    <property type="project" value="InterPro"/>
</dbReference>
<feature type="transmembrane region" description="Helical" evidence="11">
    <location>
        <begin position="170"/>
        <end position="190"/>
    </location>
</feature>
<reference evidence="15" key="2">
    <citation type="submission" date="2019-07" db="EMBL/GenBank/DDBJ databases">
        <authorList>
            <person name="Whitman W."/>
            <person name="Huntemann M."/>
            <person name="Clum A."/>
            <person name="Pillay M."/>
            <person name="Palaniappan K."/>
            <person name="Varghese N."/>
            <person name="Mikhailova N."/>
            <person name="Stamatis D."/>
            <person name="Reddy T."/>
            <person name="Daum C."/>
            <person name="Shapiro N."/>
            <person name="Ivanova N."/>
            <person name="Kyrpides N."/>
            <person name="Woyke T."/>
        </authorList>
    </citation>
    <scope>NUCLEOTIDE SEQUENCE</scope>
    <source>
        <strain evidence="15">CGMCC 1.10685</strain>
    </source>
</reference>
<dbReference type="SFLD" id="SFLDF00027">
    <property type="entry name" value="p-type_atpase"/>
    <property type="match status" value="1"/>
</dbReference>
<feature type="transmembrane region" description="Helical" evidence="11">
    <location>
        <begin position="353"/>
        <end position="375"/>
    </location>
</feature>
<reference evidence="14 17" key="3">
    <citation type="submission" date="2019-12" db="EMBL/GenBank/DDBJ databases">
        <title>Draft Genome Sequences of Six Type Strains of the Genus Massilia.</title>
        <authorList>
            <person name="Miess H."/>
            <person name="Frediansyah A."/>
            <person name="Goeker M."/>
            <person name="Gross H."/>
        </authorList>
    </citation>
    <scope>NUCLEOTIDE SEQUENCE [LARGE SCALE GENOMIC DNA]</scope>
    <source>
        <strain evidence="14 17">DSM 26639</strain>
    </source>
</reference>
<dbReference type="SFLD" id="SFLDS00003">
    <property type="entry name" value="Haloacid_Dehalogenase"/>
    <property type="match status" value="1"/>
</dbReference>
<dbReference type="PANTHER" id="PTHR43520:SF8">
    <property type="entry name" value="P-TYPE CU(+) TRANSPORTER"/>
    <property type="match status" value="1"/>
</dbReference>
<evidence type="ECO:0000256" key="4">
    <source>
        <dbReference type="ARBA" id="ARBA00022692"/>
    </source>
</evidence>
<evidence type="ECO:0000256" key="9">
    <source>
        <dbReference type="ARBA" id="ARBA00022989"/>
    </source>
</evidence>
<dbReference type="InterPro" id="IPR023298">
    <property type="entry name" value="ATPase_P-typ_TM_dom_sf"/>
</dbReference>
<keyword evidence="3 11" id="KW-1003">Cell membrane</keyword>
<dbReference type="InterPro" id="IPR036412">
    <property type="entry name" value="HAD-like_sf"/>
</dbReference>
<evidence type="ECO:0000256" key="7">
    <source>
        <dbReference type="ARBA" id="ARBA00022840"/>
    </source>
</evidence>
<name>A0A562PKH2_9BURK</name>
<keyword evidence="6 11" id="KW-0547">Nucleotide-binding</keyword>
<dbReference type="PRINTS" id="PR00943">
    <property type="entry name" value="CUATPASE"/>
</dbReference>
<dbReference type="Gene3D" id="3.40.1110.10">
    <property type="entry name" value="Calcium-transporting ATPase, cytoplasmic domain N"/>
    <property type="match status" value="1"/>
</dbReference>
<keyword evidence="5 11" id="KW-0479">Metal-binding</keyword>
<dbReference type="EMBL" id="VLKW01000008">
    <property type="protein sequence ID" value="TWI44934.1"/>
    <property type="molecule type" value="Genomic_DNA"/>
</dbReference>
<evidence type="ECO:0000313" key="14">
    <source>
        <dbReference type="EMBL" id="QGZ42371.1"/>
    </source>
</evidence>
<evidence type="ECO:0000313" key="17">
    <source>
        <dbReference type="Proteomes" id="UP000437862"/>
    </source>
</evidence>
<dbReference type="NCBIfam" id="TIGR01525">
    <property type="entry name" value="ATPase-IB_hvy"/>
    <property type="match status" value="1"/>
</dbReference>
<dbReference type="GO" id="GO:0043682">
    <property type="term" value="F:P-type divalent copper transporter activity"/>
    <property type="evidence" value="ECO:0007669"/>
    <property type="project" value="TreeGrafter"/>
</dbReference>
<feature type="transmembrane region" description="Helical" evidence="11">
    <location>
        <begin position="136"/>
        <end position="158"/>
    </location>
</feature>
<evidence type="ECO:0000256" key="6">
    <source>
        <dbReference type="ARBA" id="ARBA00022741"/>
    </source>
</evidence>
<evidence type="ECO:0000259" key="13">
    <source>
        <dbReference type="Pfam" id="PF19335"/>
    </source>
</evidence>
<dbReference type="PROSITE" id="PS00154">
    <property type="entry name" value="ATPASE_E1_E2"/>
    <property type="match status" value="1"/>
</dbReference>
<keyword evidence="7 11" id="KW-0067">ATP-binding</keyword>
<dbReference type="OrthoDB" id="8552908at2"/>
<dbReference type="InterPro" id="IPR008250">
    <property type="entry name" value="ATPase_P-typ_transduc_dom_A_sf"/>
</dbReference>
<reference evidence="15 16" key="1">
    <citation type="journal article" date="2015" name="Stand. Genomic Sci.">
        <title>Genomic Encyclopedia of Bacterial and Archaeal Type Strains, Phase III: the genomes of soil and plant-associated and newly described type strains.</title>
        <authorList>
            <person name="Whitman W.B."/>
            <person name="Woyke T."/>
            <person name="Klenk H.P."/>
            <person name="Zhou Y."/>
            <person name="Lilburn T.G."/>
            <person name="Beck B.J."/>
            <person name="De Vos P."/>
            <person name="Vandamme P."/>
            <person name="Eisen J.A."/>
            <person name="Garrity G."/>
            <person name="Hugenholtz P."/>
            <person name="Kyrpides N.C."/>
        </authorList>
    </citation>
    <scope>NUCLEOTIDE SEQUENCE [LARGE SCALE GENOMIC DNA]</scope>
    <source>
        <strain evidence="15 16">CGMCC 1.10685</strain>
    </source>
</reference>
<dbReference type="SUPFAM" id="SSF81653">
    <property type="entry name" value="Calcium ATPase, transduction domain A"/>
    <property type="match status" value="1"/>
</dbReference>
<dbReference type="InterPro" id="IPR044492">
    <property type="entry name" value="P_typ_ATPase_HD_dom"/>
</dbReference>
<sequence>MHGSEPHRHDHHAMHAPAAQPAAEGTVYTCPMHPQIRQPRPGACPICGMALEPVLPALDEDENPELADFRRRFRWTLPLTVLVFALAMFGHLLFPGGVPHQSLVELALSTPVVLWAGWPFFVRWGQSLLHLRPNMWTLIGSGVLAAWVYSVAATLAPGLFPQAFAAHGRIAVYFEAAAVIVSLTLLGQILELRARSQTSSAIKALLGLAPKTARRIDADGREEDVPLAHVHIGDALRVRPGEKVPVDGLVTEGDSSVDESMLTGEPLPVAKRPGDRVIGATINTSGSLVIRAEKVGSDTMLAQIVQMVAQAQRSRAPMQRLADVVAGYFVAAVVAIAVATLLAWGVYGPEPSWVYGFVNAVAVLIIACPCALGLATPMSIMAATGQAATRGILFRDAAAIEGLRKVDTLIVDKTGTLTEGKPAFRDVAAAPGFGADDVLRLAASIDQGSEHPLAHAIVREAQERALALAKPEAFESASGIGVRGSIQGQRIALGNTALMDADGVDWRVLATDAERLRGEGASVMYLAVDGRIAGLLAVADPVKATTPEALTALREDGLRVVMATGDGVTTARSVAARLGIDEVHGEVKPRDKLALVEQLQRGGKVVAMAGDGINDAPALAKADVGIAMGTGTDVAISSAHLALVKGDLRGIAAARAISVATVRNMRQNLAFAFVYNALGIPVAAGVLYPFTGQLLSPMLAALAMSLSSVSVIANALRLRAGR</sequence>
<keyword evidence="17" id="KW-1185">Reference proteome</keyword>
<dbReference type="SUPFAM" id="SSF56784">
    <property type="entry name" value="HAD-like"/>
    <property type="match status" value="1"/>
</dbReference>
<dbReference type="EMBL" id="CP046904">
    <property type="protein sequence ID" value="QGZ42371.1"/>
    <property type="molecule type" value="Genomic_DNA"/>
</dbReference>
<feature type="transmembrane region" description="Helical" evidence="11">
    <location>
        <begin position="694"/>
        <end position="716"/>
    </location>
</feature>
<dbReference type="InterPro" id="IPR045800">
    <property type="entry name" value="HMBD"/>
</dbReference>
<dbReference type="Pfam" id="PF19335">
    <property type="entry name" value="HMBD"/>
    <property type="match status" value="1"/>
</dbReference>
<dbReference type="GO" id="GO:0005886">
    <property type="term" value="C:plasma membrane"/>
    <property type="evidence" value="ECO:0007669"/>
    <property type="project" value="UniProtKB-SubCell"/>
</dbReference>
<dbReference type="FunFam" id="2.70.150.10:FF:000020">
    <property type="entry name" value="Copper-exporting P-type ATPase A"/>
    <property type="match status" value="1"/>
</dbReference>
<dbReference type="GO" id="GO:0055070">
    <property type="term" value="P:copper ion homeostasis"/>
    <property type="evidence" value="ECO:0007669"/>
    <property type="project" value="TreeGrafter"/>
</dbReference>
<evidence type="ECO:0000313" key="15">
    <source>
        <dbReference type="EMBL" id="TWI44934.1"/>
    </source>
</evidence>
<dbReference type="CDD" id="cd02094">
    <property type="entry name" value="P-type_ATPase_Cu-like"/>
    <property type="match status" value="1"/>
</dbReference>
<dbReference type="InterPro" id="IPR059000">
    <property type="entry name" value="ATPase_P-type_domA"/>
</dbReference>
<dbReference type="NCBIfam" id="TIGR01511">
    <property type="entry name" value="ATPase-IB1_Cu"/>
    <property type="match status" value="1"/>
</dbReference>
<evidence type="ECO:0000256" key="3">
    <source>
        <dbReference type="ARBA" id="ARBA00022475"/>
    </source>
</evidence>
<dbReference type="Gene3D" id="3.40.50.1000">
    <property type="entry name" value="HAD superfamily/HAD-like"/>
    <property type="match status" value="1"/>
</dbReference>
<dbReference type="AlphaFoldDB" id="A0A562PKH2"/>
<comment type="subcellular location">
    <subcellularLocation>
        <location evidence="1">Cell membrane</location>
        <topology evidence="1">Multi-pass membrane protein</topology>
    </subcellularLocation>
</comment>
<evidence type="ECO:0000256" key="1">
    <source>
        <dbReference type="ARBA" id="ARBA00004651"/>
    </source>
</evidence>
<dbReference type="Pfam" id="PF00702">
    <property type="entry name" value="Hydrolase"/>
    <property type="match status" value="1"/>
</dbReference>
<feature type="transmembrane region" description="Helical" evidence="11">
    <location>
        <begin position="669"/>
        <end position="688"/>
    </location>
</feature>
<dbReference type="InterPro" id="IPR027256">
    <property type="entry name" value="P-typ_ATPase_IB"/>
</dbReference>
<gene>
    <name evidence="14" type="ORF">GO485_27295</name>
    <name evidence="15" type="ORF">IP92_04109</name>
</gene>
<dbReference type="InterPro" id="IPR018303">
    <property type="entry name" value="ATPase_P-typ_P_site"/>
</dbReference>
<feature type="domain" description="Heavy metal binding" evidence="13">
    <location>
        <begin position="27"/>
        <end position="54"/>
    </location>
</feature>
<organism evidence="15 16">
    <name type="scientific">Pseudoduganella flava</name>
    <dbReference type="NCBI Taxonomy" id="871742"/>
    <lineage>
        <taxon>Bacteria</taxon>
        <taxon>Pseudomonadati</taxon>
        <taxon>Pseudomonadota</taxon>
        <taxon>Betaproteobacteria</taxon>
        <taxon>Burkholderiales</taxon>
        <taxon>Oxalobacteraceae</taxon>
        <taxon>Telluria group</taxon>
        <taxon>Pseudoduganella</taxon>
    </lineage>
</organism>
<keyword evidence="4 11" id="KW-0812">Transmembrane</keyword>
<dbReference type="PANTHER" id="PTHR43520">
    <property type="entry name" value="ATP7, ISOFORM B"/>
    <property type="match status" value="1"/>
</dbReference>
<evidence type="ECO:0000256" key="10">
    <source>
        <dbReference type="ARBA" id="ARBA00023136"/>
    </source>
</evidence>
<dbReference type="Pfam" id="PF00122">
    <property type="entry name" value="E1-E2_ATPase"/>
    <property type="match status" value="1"/>
</dbReference>
<comment type="similarity">
    <text evidence="2 11">Belongs to the cation transport ATPase (P-type) (TC 3.A.3) family. Type IB subfamily.</text>
</comment>
<dbReference type="SFLD" id="SFLDG00002">
    <property type="entry name" value="C1.7:_P-type_atpase_like"/>
    <property type="match status" value="1"/>
</dbReference>
<dbReference type="GO" id="GO:0005524">
    <property type="term" value="F:ATP binding"/>
    <property type="evidence" value="ECO:0007669"/>
    <property type="project" value="UniProtKB-UniRule"/>
</dbReference>
<protein>
    <submittedName>
        <fullName evidence="15">Cu+-exporting ATPase</fullName>
    </submittedName>
    <submittedName>
        <fullName evidence="14">Heavy metal translocating P-type ATPase</fullName>
    </submittedName>
</protein>
<dbReference type="Proteomes" id="UP000315112">
    <property type="component" value="Unassembled WGS sequence"/>
</dbReference>
<keyword evidence="8" id="KW-1278">Translocase</keyword>
<dbReference type="GO" id="GO:0005507">
    <property type="term" value="F:copper ion binding"/>
    <property type="evidence" value="ECO:0007669"/>
    <property type="project" value="TreeGrafter"/>
</dbReference>
<evidence type="ECO:0000256" key="11">
    <source>
        <dbReference type="RuleBase" id="RU362081"/>
    </source>
</evidence>
<evidence type="ECO:0000259" key="12">
    <source>
        <dbReference type="Pfam" id="PF00122"/>
    </source>
</evidence>
<evidence type="ECO:0000256" key="5">
    <source>
        <dbReference type="ARBA" id="ARBA00022723"/>
    </source>
</evidence>
<dbReference type="NCBIfam" id="TIGR01494">
    <property type="entry name" value="ATPase_P-type"/>
    <property type="match status" value="1"/>
</dbReference>
<dbReference type="PRINTS" id="PR00119">
    <property type="entry name" value="CATATPASE"/>
</dbReference>
<feature type="transmembrane region" description="Helical" evidence="11">
    <location>
        <begin position="321"/>
        <end position="347"/>
    </location>
</feature>
<feature type="transmembrane region" description="Helical" evidence="11">
    <location>
        <begin position="75"/>
        <end position="94"/>
    </location>
</feature>
<dbReference type="GO" id="GO:0060003">
    <property type="term" value="P:copper ion export"/>
    <property type="evidence" value="ECO:0007669"/>
    <property type="project" value="UniProtKB-ARBA"/>
</dbReference>
<keyword evidence="10 11" id="KW-0472">Membrane</keyword>
<feature type="domain" description="P-type ATPase A" evidence="12">
    <location>
        <begin position="208"/>
        <end position="308"/>
    </location>
</feature>
<keyword evidence="9 11" id="KW-1133">Transmembrane helix</keyword>
<proteinExistence type="inferred from homology"/>
<dbReference type="InterPro" id="IPR023214">
    <property type="entry name" value="HAD_sf"/>
</dbReference>
<dbReference type="Gene3D" id="2.70.150.10">
    <property type="entry name" value="Calcium-transporting ATPase, cytoplasmic transduction domain A"/>
    <property type="match status" value="1"/>
</dbReference>
<evidence type="ECO:0000256" key="2">
    <source>
        <dbReference type="ARBA" id="ARBA00006024"/>
    </source>
</evidence>
<feature type="transmembrane region" description="Helical" evidence="11">
    <location>
        <begin position="106"/>
        <end position="124"/>
    </location>
</feature>
<accession>A0A562PKH2</accession>
<dbReference type="Proteomes" id="UP000437862">
    <property type="component" value="Chromosome"/>
</dbReference>
<dbReference type="SUPFAM" id="SSF81665">
    <property type="entry name" value="Calcium ATPase, transmembrane domain M"/>
    <property type="match status" value="1"/>
</dbReference>